<comment type="caution">
    <text evidence="1">The sequence shown here is derived from an EMBL/GenBank/DDBJ whole genome shotgun (WGS) entry which is preliminary data.</text>
</comment>
<dbReference type="InterPro" id="IPR025322">
    <property type="entry name" value="PADRE_dom"/>
</dbReference>
<evidence type="ECO:0000313" key="1">
    <source>
        <dbReference type="EMBL" id="GMN39468.1"/>
    </source>
</evidence>
<evidence type="ECO:0008006" key="3">
    <source>
        <dbReference type="Google" id="ProtNLM"/>
    </source>
</evidence>
<dbReference type="AlphaFoldDB" id="A0AA87ZNH1"/>
<protein>
    <recommendedName>
        <fullName evidence="3">DUF4228 domain-containing protein</fullName>
    </recommendedName>
</protein>
<dbReference type="Proteomes" id="UP001187192">
    <property type="component" value="Unassembled WGS sequence"/>
</dbReference>
<dbReference type="PANTHER" id="PTHR33148:SF46">
    <property type="entry name" value="EMB|CAB85509.1"/>
    <property type="match status" value="1"/>
</dbReference>
<sequence>MGNCMVVGEKVIKVMKPDGKILEYRSPIKVYEVLSEFTGHAMSETTTPASQHLRPETKLQGGQLYYLVPLPLRPQGAVKKKVRFSEPEKEADVQQETGKVVRIKLVISKQELQELLSKGGLSVDYMVSRLRNEKTTDSFTGFSCDDGQREGYWKPALESIPEVNSNQSVS</sequence>
<dbReference type="Pfam" id="PF14009">
    <property type="entry name" value="PADRE"/>
    <property type="match status" value="1"/>
</dbReference>
<reference evidence="1" key="1">
    <citation type="submission" date="2023-07" db="EMBL/GenBank/DDBJ databases">
        <title>draft genome sequence of fig (Ficus carica).</title>
        <authorList>
            <person name="Takahashi T."/>
            <person name="Nishimura K."/>
        </authorList>
    </citation>
    <scope>NUCLEOTIDE SEQUENCE</scope>
</reference>
<name>A0AA87ZNH1_FICCA</name>
<evidence type="ECO:0000313" key="2">
    <source>
        <dbReference type="Proteomes" id="UP001187192"/>
    </source>
</evidence>
<dbReference type="PANTHER" id="PTHR33148">
    <property type="entry name" value="PLASTID MOVEMENT IMPAIRED PROTEIN-RELATED"/>
    <property type="match status" value="1"/>
</dbReference>
<dbReference type="EMBL" id="BTGU01000009">
    <property type="protein sequence ID" value="GMN39468.1"/>
    <property type="molecule type" value="Genomic_DNA"/>
</dbReference>
<gene>
    <name evidence="1" type="ORF">TIFTF001_008703</name>
</gene>
<proteinExistence type="predicted"/>
<keyword evidence="2" id="KW-1185">Reference proteome</keyword>
<accession>A0AA87ZNH1</accession>
<organism evidence="1 2">
    <name type="scientific">Ficus carica</name>
    <name type="common">Common fig</name>
    <dbReference type="NCBI Taxonomy" id="3494"/>
    <lineage>
        <taxon>Eukaryota</taxon>
        <taxon>Viridiplantae</taxon>
        <taxon>Streptophyta</taxon>
        <taxon>Embryophyta</taxon>
        <taxon>Tracheophyta</taxon>
        <taxon>Spermatophyta</taxon>
        <taxon>Magnoliopsida</taxon>
        <taxon>eudicotyledons</taxon>
        <taxon>Gunneridae</taxon>
        <taxon>Pentapetalae</taxon>
        <taxon>rosids</taxon>
        <taxon>fabids</taxon>
        <taxon>Rosales</taxon>
        <taxon>Moraceae</taxon>
        <taxon>Ficeae</taxon>
        <taxon>Ficus</taxon>
    </lineage>
</organism>